<evidence type="ECO:0000313" key="1">
    <source>
        <dbReference type="EMBL" id="RIV19826.1"/>
    </source>
</evidence>
<organism evidence="1 2">
    <name type="scientific">Fibrisoma montanum</name>
    <dbReference type="NCBI Taxonomy" id="2305895"/>
    <lineage>
        <taxon>Bacteria</taxon>
        <taxon>Pseudomonadati</taxon>
        <taxon>Bacteroidota</taxon>
        <taxon>Cytophagia</taxon>
        <taxon>Cytophagales</taxon>
        <taxon>Spirosomataceae</taxon>
        <taxon>Fibrisoma</taxon>
    </lineage>
</organism>
<accession>A0A418M2D2</accession>
<dbReference type="EMBL" id="QXED01000007">
    <property type="protein sequence ID" value="RIV19826.1"/>
    <property type="molecule type" value="Genomic_DNA"/>
</dbReference>
<protein>
    <submittedName>
        <fullName evidence="1">DUF433 domain-containing protein</fullName>
    </submittedName>
</protein>
<dbReference type="InterPro" id="IPR036388">
    <property type="entry name" value="WH-like_DNA-bd_sf"/>
</dbReference>
<comment type="caution">
    <text evidence="1">The sequence shown here is derived from an EMBL/GenBank/DDBJ whole genome shotgun (WGS) entry which is preliminary data.</text>
</comment>
<dbReference type="RefSeq" id="WP_119670112.1">
    <property type="nucleotide sequence ID" value="NZ_QXED01000007.1"/>
</dbReference>
<dbReference type="AlphaFoldDB" id="A0A418M2D2"/>
<dbReference type="InterPro" id="IPR009057">
    <property type="entry name" value="Homeodomain-like_sf"/>
</dbReference>
<dbReference type="Pfam" id="PF04255">
    <property type="entry name" value="DUF433"/>
    <property type="match status" value="1"/>
</dbReference>
<keyword evidence="2" id="KW-1185">Reference proteome</keyword>
<dbReference type="PANTHER" id="PTHR34849">
    <property type="entry name" value="SSL5025 PROTEIN"/>
    <property type="match status" value="1"/>
</dbReference>
<sequence>MNWRDYIHTDPDILTGKPVIIGTRLSVELLLGRLANGWTEQMIFESYPHLPKEALQAVYAFMLDTLKDDVVLTGVKHHEPGSLPLAGS</sequence>
<dbReference type="InterPro" id="IPR007367">
    <property type="entry name" value="DUF433"/>
</dbReference>
<dbReference type="Gene3D" id="1.10.10.10">
    <property type="entry name" value="Winged helix-like DNA-binding domain superfamily/Winged helix DNA-binding domain"/>
    <property type="match status" value="1"/>
</dbReference>
<dbReference type="OrthoDB" id="1494556at2"/>
<reference evidence="1 2" key="1">
    <citation type="submission" date="2018-08" db="EMBL/GenBank/DDBJ databases">
        <title>Fibrisoma montanum sp. nov., isolated from Danxia mountain soil.</title>
        <authorList>
            <person name="Huang Y."/>
        </authorList>
    </citation>
    <scope>NUCLEOTIDE SEQUENCE [LARGE SCALE GENOMIC DNA]</scope>
    <source>
        <strain evidence="1 2">HYT19</strain>
    </source>
</reference>
<dbReference type="PANTHER" id="PTHR34849:SF3">
    <property type="entry name" value="SSR2962 PROTEIN"/>
    <property type="match status" value="1"/>
</dbReference>
<dbReference type="SUPFAM" id="SSF46689">
    <property type="entry name" value="Homeodomain-like"/>
    <property type="match status" value="1"/>
</dbReference>
<gene>
    <name evidence="1" type="ORF">DYU11_23150</name>
</gene>
<dbReference type="Proteomes" id="UP000283523">
    <property type="component" value="Unassembled WGS sequence"/>
</dbReference>
<evidence type="ECO:0000313" key="2">
    <source>
        <dbReference type="Proteomes" id="UP000283523"/>
    </source>
</evidence>
<proteinExistence type="predicted"/>
<name>A0A418M2D2_9BACT</name>